<name>A0A2V5KXE4_9BACL</name>
<organism evidence="9 10">
    <name type="scientific">Paenibacillus flagellatus</name>
    <dbReference type="NCBI Taxonomy" id="2211139"/>
    <lineage>
        <taxon>Bacteria</taxon>
        <taxon>Bacillati</taxon>
        <taxon>Bacillota</taxon>
        <taxon>Bacilli</taxon>
        <taxon>Bacillales</taxon>
        <taxon>Paenibacillaceae</taxon>
        <taxon>Paenibacillus</taxon>
    </lineage>
</organism>
<evidence type="ECO:0000256" key="5">
    <source>
        <dbReference type="ARBA" id="ARBA00022801"/>
    </source>
</evidence>
<evidence type="ECO:0000313" key="10">
    <source>
        <dbReference type="Proteomes" id="UP000247476"/>
    </source>
</evidence>
<evidence type="ECO:0000256" key="8">
    <source>
        <dbReference type="SAM" id="Phobius"/>
    </source>
</evidence>
<protein>
    <submittedName>
        <fullName evidence="9">Accessory regulator AgrB</fullName>
    </submittedName>
</protein>
<keyword evidence="10" id="KW-1185">Reference proteome</keyword>
<gene>
    <name evidence="9" type="ORF">DLM86_01105</name>
</gene>
<feature type="transmembrane region" description="Helical" evidence="8">
    <location>
        <begin position="88"/>
        <end position="118"/>
    </location>
</feature>
<comment type="caution">
    <text evidence="9">The sequence shown here is derived from an EMBL/GenBank/DDBJ whole genome shotgun (WGS) entry which is preliminary data.</text>
</comment>
<sequence length="173" mass="19124">MLEAIANKLAISIKRANTEETASVEVMTYSLGILLNLFATLILTTIFGLIFGKTVEIFTILIAFAVLRAFSGGYHFEKSEYCVIFSTAMAIGLSYADFSLIPNLILTMMSLLLVAWFAPYSKVRNTLIPVKYDPFLKIVSIVIVATNFLFVSSLLSAAFFVQALTLISFHRKG</sequence>
<dbReference type="Pfam" id="PF04647">
    <property type="entry name" value="AgrB"/>
    <property type="match status" value="1"/>
</dbReference>
<keyword evidence="4 8" id="KW-0812">Transmembrane</keyword>
<evidence type="ECO:0000256" key="7">
    <source>
        <dbReference type="ARBA" id="ARBA00023136"/>
    </source>
</evidence>
<keyword evidence="1" id="KW-1003">Cell membrane</keyword>
<dbReference type="Proteomes" id="UP000247476">
    <property type="component" value="Unassembled WGS sequence"/>
</dbReference>
<dbReference type="OrthoDB" id="2666767at2"/>
<feature type="transmembrane region" description="Helical" evidence="8">
    <location>
        <begin position="57"/>
        <end position="76"/>
    </location>
</feature>
<evidence type="ECO:0000313" key="9">
    <source>
        <dbReference type="EMBL" id="PYI57077.1"/>
    </source>
</evidence>
<feature type="transmembrane region" description="Helical" evidence="8">
    <location>
        <begin position="138"/>
        <end position="167"/>
    </location>
</feature>
<reference evidence="9 10" key="1">
    <citation type="submission" date="2018-05" db="EMBL/GenBank/DDBJ databases">
        <title>Paenibacillus flagellatus sp. nov., isolated from selenium mineral soil.</title>
        <authorList>
            <person name="Dai X."/>
        </authorList>
    </citation>
    <scope>NUCLEOTIDE SEQUENCE [LARGE SCALE GENOMIC DNA]</scope>
    <source>
        <strain evidence="9 10">DXL2</strain>
    </source>
</reference>
<dbReference type="GO" id="GO:0016020">
    <property type="term" value="C:membrane"/>
    <property type="evidence" value="ECO:0007669"/>
    <property type="project" value="InterPro"/>
</dbReference>
<dbReference type="GO" id="GO:0006508">
    <property type="term" value="P:proteolysis"/>
    <property type="evidence" value="ECO:0007669"/>
    <property type="project" value="UniProtKB-KW"/>
</dbReference>
<dbReference type="InterPro" id="IPR006741">
    <property type="entry name" value="AgrB"/>
</dbReference>
<evidence type="ECO:0000256" key="3">
    <source>
        <dbReference type="ARBA" id="ARBA00022670"/>
    </source>
</evidence>
<proteinExistence type="predicted"/>
<evidence type="ECO:0000256" key="2">
    <source>
        <dbReference type="ARBA" id="ARBA00022654"/>
    </source>
</evidence>
<evidence type="ECO:0000256" key="4">
    <source>
        <dbReference type="ARBA" id="ARBA00022692"/>
    </source>
</evidence>
<accession>A0A2V5KXE4</accession>
<keyword evidence="6 8" id="KW-1133">Transmembrane helix</keyword>
<dbReference type="SMART" id="SM00793">
    <property type="entry name" value="AgrB"/>
    <property type="match status" value="1"/>
</dbReference>
<dbReference type="GO" id="GO:0009372">
    <property type="term" value="P:quorum sensing"/>
    <property type="evidence" value="ECO:0007669"/>
    <property type="project" value="UniProtKB-KW"/>
</dbReference>
<feature type="transmembrane region" description="Helical" evidence="8">
    <location>
        <begin position="33"/>
        <end position="51"/>
    </location>
</feature>
<evidence type="ECO:0000256" key="6">
    <source>
        <dbReference type="ARBA" id="ARBA00022989"/>
    </source>
</evidence>
<dbReference type="EMBL" id="QJVJ01000001">
    <property type="protein sequence ID" value="PYI57077.1"/>
    <property type="molecule type" value="Genomic_DNA"/>
</dbReference>
<evidence type="ECO:0000256" key="1">
    <source>
        <dbReference type="ARBA" id="ARBA00022475"/>
    </source>
</evidence>
<keyword evidence="5" id="KW-0378">Hydrolase</keyword>
<keyword evidence="3" id="KW-0645">Protease</keyword>
<dbReference type="RefSeq" id="WP_110838117.1">
    <property type="nucleotide sequence ID" value="NZ_QJVJ01000001.1"/>
</dbReference>
<dbReference type="GO" id="GO:0008233">
    <property type="term" value="F:peptidase activity"/>
    <property type="evidence" value="ECO:0007669"/>
    <property type="project" value="UniProtKB-KW"/>
</dbReference>
<dbReference type="AlphaFoldDB" id="A0A2V5KXE4"/>
<keyword evidence="7 8" id="KW-0472">Membrane</keyword>
<keyword evidence="2" id="KW-0673">Quorum sensing</keyword>